<keyword evidence="3" id="KW-0238">DNA-binding</keyword>
<keyword evidence="2" id="KW-0805">Transcription regulation</keyword>
<evidence type="ECO:0000256" key="2">
    <source>
        <dbReference type="ARBA" id="ARBA00023015"/>
    </source>
</evidence>
<dbReference type="EMBL" id="BAABFL010000440">
    <property type="protein sequence ID" value="GAA4651172.1"/>
    <property type="molecule type" value="Genomic_DNA"/>
</dbReference>
<dbReference type="Gene3D" id="3.40.190.290">
    <property type="match status" value="1"/>
</dbReference>
<evidence type="ECO:0000256" key="4">
    <source>
        <dbReference type="ARBA" id="ARBA00023163"/>
    </source>
</evidence>
<dbReference type="InterPro" id="IPR036388">
    <property type="entry name" value="WH-like_DNA-bd_sf"/>
</dbReference>
<feature type="domain" description="HTH lysR-type" evidence="5">
    <location>
        <begin position="1"/>
        <end position="59"/>
    </location>
</feature>
<dbReference type="SUPFAM" id="SSF53850">
    <property type="entry name" value="Periplasmic binding protein-like II"/>
    <property type="match status" value="1"/>
</dbReference>
<name>A0ABP8V5T9_9GAMM</name>
<evidence type="ECO:0000313" key="6">
    <source>
        <dbReference type="EMBL" id="GAA4651172.1"/>
    </source>
</evidence>
<dbReference type="InterPro" id="IPR005119">
    <property type="entry name" value="LysR_subst-bd"/>
</dbReference>
<dbReference type="PANTHER" id="PTHR30537:SF58">
    <property type="entry name" value="HTH-TYPE TRANSCRIPTIONAL REGULATOR PERR"/>
    <property type="match status" value="1"/>
</dbReference>
<dbReference type="SUPFAM" id="SSF46785">
    <property type="entry name" value="Winged helix' DNA-binding domain"/>
    <property type="match status" value="1"/>
</dbReference>
<evidence type="ECO:0000313" key="7">
    <source>
        <dbReference type="Proteomes" id="UP001500604"/>
    </source>
</evidence>
<comment type="caution">
    <text evidence="6">The sequence shown here is derived from an EMBL/GenBank/DDBJ whole genome shotgun (WGS) entry which is preliminary data.</text>
</comment>
<evidence type="ECO:0000256" key="1">
    <source>
        <dbReference type="ARBA" id="ARBA00009437"/>
    </source>
</evidence>
<dbReference type="PANTHER" id="PTHR30537">
    <property type="entry name" value="HTH-TYPE TRANSCRIPTIONAL REGULATOR"/>
    <property type="match status" value="1"/>
</dbReference>
<accession>A0ABP8V5T9</accession>
<gene>
    <name evidence="6" type="ORF">GCM10023116_34550</name>
</gene>
<reference evidence="7" key="1">
    <citation type="journal article" date="2019" name="Int. J. Syst. Evol. Microbiol.">
        <title>The Global Catalogue of Microorganisms (GCM) 10K type strain sequencing project: providing services to taxonomists for standard genome sequencing and annotation.</title>
        <authorList>
            <consortium name="The Broad Institute Genomics Platform"/>
            <consortium name="The Broad Institute Genome Sequencing Center for Infectious Disease"/>
            <person name="Wu L."/>
            <person name="Ma J."/>
        </authorList>
    </citation>
    <scope>NUCLEOTIDE SEQUENCE [LARGE SCALE GENOMIC DNA]</scope>
    <source>
        <strain evidence="7">JCM 17805</strain>
    </source>
</reference>
<dbReference type="Pfam" id="PF00126">
    <property type="entry name" value="HTH_1"/>
    <property type="match status" value="1"/>
</dbReference>
<keyword evidence="4" id="KW-0804">Transcription</keyword>
<organism evidence="6 7">
    <name type="scientific">Kistimonas scapharcae</name>
    <dbReference type="NCBI Taxonomy" id="1036133"/>
    <lineage>
        <taxon>Bacteria</taxon>
        <taxon>Pseudomonadati</taxon>
        <taxon>Pseudomonadota</taxon>
        <taxon>Gammaproteobacteria</taxon>
        <taxon>Oceanospirillales</taxon>
        <taxon>Endozoicomonadaceae</taxon>
        <taxon>Kistimonas</taxon>
    </lineage>
</organism>
<dbReference type="PROSITE" id="PS50931">
    <property type="entry name" value="HTH_LYSR"/>
    <property type="match status" value="1"/>
</dbReference>
<dbReference type="InterPro" id="IPR036390">
    <property type="entry name" value="WH_DNA-bd_sf"/>
</dbReference>
<protein>
    <submittedName>
        <fullName evidence="6">LysR family transcriptional regulator</fullName>
    </submittedName>
</protein>
<dbReference type="RefSeq" id="WP_345197502.1">
    <property type="nucleotide sequence ID" value="NZ_BAABFL010000440.1"/>
</dbReference>
<dbReference type="Pfam" id="PF03466">
    <property type="entry name" value="LysR_substrate"/>
    <property type="match status" value="1"/>
</dbReference>
<evidence type="ECO:0000256" key="3">
    <source>
        <dbReference type="ARBA" id="ARBA00023125"/>
    </source>
</evidence>
<dbReference type="InterPro" id="IPR058163">
    <property type="entry name" value="LysR-type_TF_proteobact-type"/>
</dbReference>
<evidence type="ECO:0000259" key="5">
    <source>
        <dbReference type="PROSITE" id="PS50931"/>
    </source>
</evidence>
<dbReference type="CDD" id="cd08422">
    <property type="entry name" value="PBP2_CrgA_like"/>
    <property type="match status" value="1"/>
</dbReference>
<comment type="similarity">
    <text evidence="1">Belongs to the LysR transcriptional regulatory family.</text>
</comment>
<dbReference type="Gene3D" id="1.10.10.10">
    <property type="entry name" value="Winged helix-like DNA-binding domain superfamily/Winged helix DNA-binding domain"/>
    <property type="match status" value="1"/>
</dbReference>
<sequence length="300" mass="33685">MDKLRAMTVFREVARQESFTLAAAQLSLATSAVSRYVAELERWLDVQLIYRTTRSISLTPAGRVYLEQIEDILQRVDRLELAAKQQQGSVSGVLRITAPLYLGQKWLSPFVSEFMGQYPDVDISVFLTNRHVNMVEEGIDLALKIGRLKDSNFKYRPVSQTLLTCFASPAYLARHGAPKTPDDLKAHNCLYDFAVGPSKRWHMVDPTSGRELSVAIGGRYEVNSGEMVKQAVLDGMGVGYLPDLFIEEELVSGELLPVLEEYRQAPVPISLVYPQNWGVTTLLRTFVDAFVERYGADWCG</sequence>
<proteinExistence type="inferred from homology"/>
<dbReference type="Proteomes" id="UP001500604">
    <property type="component" value="Unassembled WGS sequence"/>
</dbReference>
<keyword evidence="7" id="KW-1185">Reference proteome</keyword>
<dbReference type="InterPro" id="IPR000847">
    <property type="entry name" value="LysR_HTH_N"/>
</dbReference>